<dbReference type="SUPFAM" id="SSF50249">
    <property type="entry name" value="Nucleic acid-binding proteins"/>
    <property type="match status" value="2"/>
</dbReference>
<dbReference type="OrthoDB" id="5599402at2"/>
<name>A0A081FYE2_9GAMM</name>
<evidence type="ECO:0000256" key="1">
    <source>
        <dbReference type="ARBA" id="ARBA00009479"/>
    </source>
</evidence>
<evidence type="ECO:0000313" key="6">
    <source>
        <dbReference type="Proteomes" id="UP000028252"/>
    </source>
</evidence>
<dbReference type="InterPro" id="IPR013852">
    <property type="entry name" value="Transl_elong_P/YeiP_CS"/>
</dbReference>
<dbReference type="SMART" id="SM01185">
    <property type="entry name" value="EFP"/>
    <property type="match status" value="1"/>
</dbReference>
<gene>
    <name evidence="5" type="ORF">ADIMK_2326</name>
</gene>
<dbReference type="PANTHER" id="PTHR30053:SF14">
    <property type="entry name" value="TRANSLATION ELONGATION FACTOR KOW-LIKE DOMAIN-CONTAINING PROTEIN"/>
    <property type="match status" value="1"/>
</dbReference>
<accession>A0A081FYE2</accession>
<dbReference type="Gene3D" id="2.40.50.140">
    <property type="entry name" value="Nucleic acid-binding proteins"/>
    <property type="match status" value="2"/>
</dbReference>
<dbReference type="Gene3D" id="2.30.30.30">
    <property type="match status" value="1"/>
</dbReference>
<dbReference type="RefSeq" id="WP_036188137.1">
    <property type="nucleotide sequence ID" value="NZ_JMQN01000036.1"/>
</dbReference>
<dbReference type="FunFam" id="2.40.50.140:FF:000009">
    <property type="entry name" value="Elongation factor P"/>
    <property type="match status" value="1"/>
</dbReference>
<dbReference type="InterPro" id="IPR008991">
    <property type="entry name" value="Translation_prot_SH3-like_sf"/>
</dbReference>
<comment type="caution">
    <text evidence="5">The sequence shown here is derived from an EMBL/GenBank/DDBJ whole genome shotgun (WGS) entry which is preliminary data.</text>
</comment>
<evidence type="ECO:0000259" key="3">
    <source>
        <dbReference type="SMART" id="SM00841"/>
    </source>
</evidence>
<evidence type="ECO:0000313" key="5">
    <source>
        <dbReference type="EMBL" id="KEA63547.1"/>
    </source>
</evidence>
<dbReference type="SMART" id="SM00841">
    <property type="entry name" value="Elong-fact-P_C"/>
    <property type="match status" value="1"/>
</dbReference>
<dbReference type="HAMAP" id="MF_00646">
    <property type="entry name" value="EFP"/>
    <property type="match status" value="1"/>
</dbReference>
<keyword evidence="5" id="KW-0648">Protein biosynthesis</keyword>
<reference evidence="5 6" key="1">
    <citation type="submission" date="2014-04" db="EMBL/GenBank/DDBJ databases">
        <title>Marinobacterium kochiensis sp. nov., isolated from sediment sample collected from Kochi backwaters in Kerala, India.</title>
        <authorList>
            <person name="Singh A."/>
            <person name="Pinnaka A.K."/>
        </authorList>
    </citation>
    <scope>NUCLEOTIDE SEQUENCE [LARGE SCALE GENOMIC DNA]</scope>
    <source>
        <strain evidence="5 6">AK27</strain>
    </source>
</reference>
<proteinExistence type="inferred from homology"/>
<dbReference type="InterPro" id="IPR001059">
    <property type="entry name" value="Transl_elong_P/YeiP_cen"/>
</dbReference>
<dbReference type="STRING" id="1232683.ADIMK_2326"/>
<dbReference type="InterPro" id="IPR012340">
    <property type="entry name" value="NA-bd_OB-fold"/>
</dbReference>
<sequence length="188" mass="20759">MPKASELKRGQVVDIDGKLMMAQSIDVRNPTARGASTLYRVRFSQIPGGGKHEATYVGDDILKEVALERRKASYLYREDDLYYFMDAEDYSQYGINGSVIEDQLPFLIENMEGIMLSLVDGNAIAIQLPPIVIMEIVETVPGMKAASATGRTKAAKFANGLELQVPEYLETGEKVKINTETGKFSSRA</sequence>
<dbReference type="Pfam" id="PF08207">
    <property type="entry name" value="EFP_N"/>
    <property type="match status" value="1"/>
</dbReference>
<dbReference type="GO" id="GO:0005829">
    <property type="term" value="C:cytosol"/>
    <property type="evidence" value="ECO:0007669"/>
    <property type="project" value="UniProtKB-ARBA"/>
</dbReference>
<evidence type="ECO:0000259" key="4">
    <source>
        <dbReference type="SMART" id="SM01185"/>
    </source>
</evidence>
<evidence type="ECO:0000256" key="2">
    <source>
        <dbReference type="HAMAP-Rule" id="MF_00646"/>
    </source>
</evidence>
<comment type="similarity">
    <text evidence="1 2">Belongs to the elongation factor P family.</text>
</comment>
<dbReference type="InterPro" id="IPR013185">
    <property type="entry name" value="Transl_elong_KOW-like"/>
</dbReference>
<dbReference type="GO" id="GO:0043043">
    <property type="term" value="P:peptide biosynthetic process"/>
    <property type="evidence" value="ECO:0007669"/>
    <property type="project" value="InterPro"/>
</dbReference>
<dbReference type="Pfam" id="PF01132">
    <property type="entry name" value="EFP"/>
    <property type="match status" value="1"/>
</dbReference>
<organism evidence="5 6">
    <name type="scientific">Marinobacterium lacunae</name>
    <dbReference type="NCBI Taxonomy" id="1232683"/>
    <lineage>
        <taxon>Bacteria</taxon>
        <taxon>Pseudomonadati</taxon>
        <taxon>Pseudomonadota</taxon>
        <taxon>Gammaproteobacteria</taxon>
        <taxon>Oceanospirillales</taxon>
        <taxon>Oceanospirillaceae</taxon>
        <taxon>Marinobacterium</taxon>
    </lineage>
</organism>
<dbReference type="InterPro" id="IPR014722">
    <property type="entry name" value="Rib_uL2_dom2"/>
</dbReference>
<dbReference type="Pfam" id="PF09285">
    <property type="entry name" value="Elong-fact-P_C"/>
    <property type="match status" value="1"/>
</dbReference>
<feature type="domain" description="Elongation factor P C-terminal" evidence="3">
    <location>
        <begin position="132"/>
        <end position="187"/>
    </location>
</feature>
<protein>
    <recommendedName>
        <fullName evidence="2">Elongation factor P-like protein</fullName>
    </recommendedName>
</protein>
<dbReference type="AlphaFoldDB" id="A0A081FYE2"/>
<dbReference type="FunFam" id="2.40.50.140:FF:000004">
    <property type="entry name" value="Elongation factor P"/>
    <property type="match status" value="1"/>
</dbReference>
<dbReference type="PIRSF" id="PIRSF005901">
    <property type="entry name" value="EF-P"/>
    <property type="match status" value="1"/>
</dbReference>
<dbReference type="CDD" id="cd04470">
    <property type="entry name" value="S1_EF-P_repeat_1"/>
    <property type="match status" value="1"/>
</dbReference>
<dbReference type="eggNOG" id="COG0231">
    <property type="taxonomic scope" value="Bacteria"/>
</dbReference>
<dbReference type="PANTHER" id="PTHR30053">
    <property type="entry name" value="ELONGATION FACTOR P"/>
    <property type="match status" value="1"/>
</dbReference>
<dbReference type="InterPro" id="IPR020599">
    <property type="entry name" value="Transl_elong_fac_P/YeiP"/>
</dbReference>
<dbReference type="PATRIC" id="fig|1232683.4.peg.2285"/>
<dbReference type="Proteomes" id="UP000028252">
    <property type="component" value="Unassembled WGS sequence"/>
</dbReference>
<dbReference type="NCBIfam" id="NF003392">
    <property type="entry name" value="PRK04542.1"/>
    <property type="match status" value="1"/>
</dbReference>
<dbReference type="SUPFAM" id="SSF50104">
    <property type="entry name" value="Translation proteins SH3-like domain"/>
    <property type="match status" value="1"/>
</dbReference>
<keyword evidence="5" id="KW-0251">Elongation factor</keyword>
<dbReference type="EMBL" id="JMQN01000036">
    <property type="protein sequence ID" value="KEA63547.1"/>
    <property type="molecule type" value="Genomic_DNA"/>
</dbReference>
<dbReference type="GO" id="GO:0003746">
    <property type="term" value="F:translation elongation factor activity"/>
    <property type="evidence" value="ECO:0007669"/>
    <property type="project" value="UniProtKB-UniRule"/>
</dbReference>
<feature type="domain" description="Translation elongation factor P/YeiP central" evidence="4">
    <location>
        <begin position="69"/>
        <end position="124"/>
    </location>
</feature>
<dbReference type="InterPro" id="IPR015365">
    <property type="entry name" value="Elong-fact-P_C"/>
</dbReference>
<dbReference type="InterPro" id="IPR011897">
    <property type="entry name" value="Transl_elong_p-like_YeiP"/>
</dbReference>
<keyword evidence="6" id="KW-1185">Reference proteome</keyword>
<dbReference type="PROSITE" id="PS01275">
    <property type="entry name" value="EFP"/>
    <property type="match status" value="1"/>
</dbReference>